<feature type="domain" description="Solute-binding protein family 5" evidence="5">
    <location>
        <begin position="119"/>
        <end position="501"/>
    </location>
</feature>
<gene>
    <name evidence="6" type="ORF">FOC49_03840</name>
</gene>
<dbReference type="PANTHER" id="PTHR30290:SF9">
    <property type="entry name" value="OLIGOPEPTIDE-BINDING PROTEIN APPA"/>
    <property type="match status" value="1"/>
</dbReference>
<keyword evidence="3 4" id="KW-0732">Signal</keyword>
<dbReference type="InterPro" id="IPR030678">
    <property type="entry name" value="Peptide/Ni-bd"/>
</dbReference>
<dbReference type="Gene3D" id="3.40.190.10">
    <property type="entry name" value="Periplasmic binding protein-like II"/>
    <property type="match status" value="1"/>
</dbReference>
<dbReference type="RefSeq" id="WP_004633887.1">
    <property type="nucleotide sequence ID" value="NZ_CP046314.1"/>
</dbReference>
<evidence type="ECO:0000313" key="7">
    <source>
        <dbReference type="Proteomes" id="UP000425411"/>
    </source>
</evidence>
<evidence type="ECO:0000256" key="1">
    <source>
        <dbReference type="ARBA" id="ARBA00005695"/>
    </source>
</evidence>
<dbReference type="InterPro" id="IPR039424">
    <property type="entry name" value="SBP_5"/>
</dbReference>
<dbReference type="EMBL" id="CP046314">
    <property type="protein sequence ID" value="QGS09062.1"/>
    <property type="molecule type" value="Genomic_DNA"/>
</dbReference>
<sequence>MKKNKFLKVFSSAVALSVVLAGCSSSSNNSSSTKGAKPKVEFKTSVDNGGNLKEGQTLKYGILSSTPLTGLWNVVFSDQATDQFVNQNVMGGTFPTDAEGRAKLDKEDAPVKMHLDREKNEVTLTIHKDLKWNNGENVTSKDIVATYELMGNPKFTTNVRYNDSFEFIEGMKEYHEGKANTISGIKVKDDNTVVIKYSQLRPSIQWGEGMVTDFLNAKQVEAASKDFTKFAEAELNKKPLSYGPYYISKEVNGESVLAEANPHYYQKDKVKTKKVEFKVIAPAQASSVIKSGEVDVIESVTSGVYDSSKDVKNGTFLGESSRYMSYVGFKLGKFDKEKGENVVDPNSKFADKKLRQAFLYAVDRDQINEKVFKGIRFTPTGSGMYPPAIGQLVNENATAIKKDVEKAKKLLDEAGYKDTNGDGIREGKDGKELKFNFAIRNTGQDFDQALADTFIKSWKEVGLNVVLNDGKLMAPKDFSQRVQSDDPSIEIFQGAWQYGTNPNRQELLGKKAPLNLYRYTTDAFEESFKVQATADMFDAKKLKEAYNKFDSEVAEELPFFPLSWDTSITWVNKRVKNYDLNKIKNGEFYLYNIELTDEQGAK</sequence>
<name>A0AAP9HD13_9BACL</name>
<protein>
    <submittedName>
        <fullName evidence="6">Peptide ABC transporter substrate-binding protein</fullName>
    </submittedName>
</protein>
<organism evidence="6 7">
    <name type="scientific">Gemella morbillorum</name>
    <dbReference type="NCBI Taxonomy" id="29391"/>
    <lineage>
        <taxon>Bacteria</taxon>
        <taxon>Bacillati</taxon>
        <taxon>Bacillota</taxon>
        <taxon>Bacilli</taxon>
        <taxon>Bacillales</taxon>
        <taxon>Gemellaceae</taxon>
        <taxon>Gemella</taxon>
    </lineage>
</organism>
<dbReference type="GO" id="GO:0015833">
    <property type="term" value="P:peptide transport"/>
    <property type="evidence" value="ECO:0007669"/>
    <property type="project" value="TreeGrafter"/>
</dbReference>
<dbReference type="InterPro" id="IPR000914">
    <property type="entry name" value="SBP_5_dom"/>
</dbReference>
<dbReference type="PROSITE" id="PS51257">
    <property type="entry name" value="PROKAR_LIPOPROTEIN"/>
    <property type="match status" value="1"/>
</dbReference>
<reference evidence="6 7" key="1">
    <citation type="submission" date="2019-11" db="EMBL/GenBank/DDBJ databases">
        <title>FDA dAtabase for Regulatory Grade micrObial Sequences (FDA-ARGOS): Supporting development and validation of Infectious Disease Dx tests.</title>
        <authorList>
            <person name="Turner S."/>
            <person name="Byrd R."/>
            <person name="Tallon L."/>
            <person name="Sadzewicz L."/>
            <person name="Vavikolanu K."/>
            <person name="Mehta A."/>
            <person name="Aluvathingal J."/>
            <person name="Nadendla S."/>
            <person name="Myers T."/>
            <person name="Yan Y."/>
            <person name="Sichtig H."/>
        </authorList>
    </citation>
    <scope>NUCLEOTIDE SEQUENCE [LARGE SCALE GENOMIC DNA]</scope>
    <source>
        <strain evidence="6 7">FDAARGOS_741</strain>
    </source>
</reference>
<evidence type="ECO:0000256" key="2">
    <source>
        <dbReference type="ARBA" id="ARBA00022448"/>
    </source>
</evidence>
<dbReference type="Gene3D" id="3.10.105.10">
    <property type="entry name" value="Dipeptide-binding Protein, Domain 3"/>
    <property type="match status" value="1"/>
</dbReference>
<accession>A0AAP9HD13</accession>
<dbReference type="GO" id="GO:0043190">
    <property type="term" value="C:ATP-binding cassette (ABC) transporter complex"/>
    <property type="evidence" value="ECO:0007669"/>
    <property type="project" value="InterPro"/>
</dbReference>
<evidence type="ECO:0000313" key="6">
    <source>
        <dbReference type="EMBL" id="QGS09062.1"/>
    </source>
</evidence>
<dbReference type="Proteomes" id="UP000425411">
    <property type="component" value="Chromosome"/>
</dbReference>
<proteinExistence type="inferred from homology"/>
<dbReference type="PIRSF" id="PIRSF002741">
    <property type="entry name" value="MppA"/>
    <property type="match status" value="1"/>
</dbReference>
<dbReference type="GO" id="GO:1904680">
    <property type="term" value="F:peptide transmembrane transporter activity"/>
    <property type="evidence" value="ECO:0007669"/>
    <property type="project" value="TreeGrafter"/>
</dbReference>
<dbReference type="PANTHER" id="PTHR30290">
    <property type="entry name" value="PERIPLASMIC BINDING COMPONENT OF ABC TRANSPORTER"/>
    <property type="match status" value="1"/>
</dbReference>
<evidence type="ECO:0000259" key="5">
    <source>
        <dbReference type="Pfam" id="PF00496"/>
    </source>
</evidence>
<keyword evidence="2" id="KW-0813">Transport</keyword>
<evidence type="ECO:0000256" key="4">
    <source>
        <dbReference type="SAM" id="SignalP"/>
    </source>
</evidence>
<evidence type="ECO:0000256" key="3">
    <source>
        <dbReference type="ARBA" id="ARBA00022729"/>
    </source>
</evidence>
<dbReference type="AlphaFoldDB" id="A0AAP9HD13"/>
<comment type="similarity">
    <text evidence="1">Belongs to the bacterial solute-binding protein 5 family.</text>
</comment>
<dbReference type="SUPFAM" id="SSF53850">
    <property type="entry name" value="Periplasmic binding protein-like II"/>
    <property type="match status" value="1"/>
</dbReference>
<keyword evidence="7" id="KW-1185">Reference proteome</keyword>
<dbReference type="GO" id="GO:0042597">
    <property type="term" value="C:periplasmic space"/>
    <property type="evidence" value="ECO:0007669"/>
    <property type="project" value="UniProtKB-ARBA"/>
</dbReference>
<dbReference type="Pfam" id="PF00496">
    <property type="entry name" value="SBP_bac_5"/>
    <property type="match status" value="1"/>
</dbReference>
<feature type="signal peptide" evidence="4">
    <location>
        <begin position="1"/>
        <end position="21"/>
    </location>
</feature>
<feature type="chain" id="PRO_5042921408" evidence="4">
    <location>
        <begin position="22"/>
        <end position="602"/>
    </location>
</feature>